<dbReference type="Proteomes" id="UP000305948">
    <property type="component" value="Unassembled WGS sequence"/>
</dbReference>
<proteinExistence type="predicted"/>
<keyword evidence="2" id="KW-1185">Reference proteome</keyword>
<evidence type="ECO:0000313" key="1">
    <source>
        <dbReference type="EMBL" id="TFK47907.1"/>
    </source>
</evidence>
<dbReference type="EMBL" id="ML213521">
    <property type="protein sequence ID" value="TFK47907.1"/>
    <property type="molecule type" value="Genomic_DNA"/>
</dbReference>
<evidence type="ECO:0000313" key="2">
    <source>
        <dbReference type="Proteomes" id="UP000305948"/>
    </source>
</evidence>
<accession>A0A5C3MSH2</accession>
<organism evidence="1 2">
    <name type="scientific">Heliocybe sulcata</name>
    <dbReference type="NCBI Taxonomy" id="5364"/>
    <lineage>
        <taxon>Eukaryota</taxon>
        <taxon>Fungi</taxon>
        <taxon>Dikarya</taxon>
        <taxon>Basidiomycota</taxon>
        <taxon>Agaricomycotina</taxon>
        <taxon>Agaricomycetes</taxon>
        <taxon>Gloeophyllales</taxon>
        <taxon>Gloeophyllaceae</taxon>
        <taxon>Heliocybe</taxon>
    </lineage>
</organism>
<dbReference type="AlphaFoldDB" id="A0A5C3MSH2"/>
<name>A0A5C3MSH2_9AGAM</name>
<sequence length="120" mass="13609">MTASMKVVVGMTRLGLRAVRAWWSYVNSDVGSADGDIVEYKGVPEVTRQSPTATDKKDVFTFSDCEGVLKCWETASYKVTTFEKANIVVSYKKVQQSFNFYYCLVWETTLDLLQDVHIES</sequence>
<protein>
    <submittedName>
        <fullName evidence="1">Uncharacterized protein</fullName>
    </submittedName>
</protein>
<gene>
    <name evidence="1" type="ORF">OE88DRAFT_1647318</name>
</gene>
<reference evidence="1 2" key="1">
    <citation type="journal article" date="2019" name="Nat. Ecol. Evol.">
        <title>Megaphylogeny resolves global patterns of mushroom evolution.</title>
        <authorList>
            <person name="Varga T."/>
            <person name="Krizsan K."/>
            <person name="Foldi C."/>
            <person name="Dima B."/>
            <person name="Sanchez-Garcia M."/>
            <person name="Sanchez-Ramirez S."/>
            <person name="Szollosi G.J."/>
            <person name="Szarkandi J.G."/>
            <person name="Papp V."/>
            <person name="Albert L."/>
            <person name="Andreopoulos W."/>
            <person name="Angelini C."/>
            <person name="Antonin V."/>
            <person name="Barry K.W."/>
            <person name="Bougher N.L."/>
            <person name="Buchanan P."/>
            <person name="Buyck B."/>
            <person name="Bense V."/>
            <person name="Catcheside P."/>
            <person name="Chovatia M."/>
            <person name="Cooper J."/>
            <person name="Damon W."/>
            <person name="Desjardin D."/>
            <person name="Finy P."/>
            <person name="Geml J."/>
            <person name="Haridas S."/>
            <person name="Hughes K."/>
            <person name="Justo A."/>
            <person name="Karasinski D."/>
            <person name="Kautmanova I."/>
            <person name="Kiss B."/>
            <person name="Kocsube S."/>
            <person name="Kotiranta H."/>
            <person name="LaButti K.M."/>
            <person name="Lechner B.E."/>
            <person name="Liimatainen K."/>
            <person name="Lipzen A."/>
            <person name="Lukacs Z."/>
            <person name="Mihaltcheva S."/>
            <person name="Morgado L.N."/>
            <person name="Niskanen T."/>
            <person name="Noordeloos M.E."/>
            <person name="Ohm R.A."/>
            <person name="Ortiz-Santana B."/>
            <person name="Ovrebo C."/>
            <person name="Racz N."/>
            <person name="Riley R."/>
            <person name="Savchenko A."/>
            <person name="Shiryaev A."/>
            <person name="Soop K."/>
            <person name="Spirin V."/>
            <person name="Szebenyi C."/>
            <person name="Tomsovsky M."/>
            <person name="Tulloss R.E."/>
            <person name="Uehling J."/>
            <person name="Grigoriev I.V."/>
            <person name="Vagvolgyi C."/>
            <person name="Papp T."/>
            <person name="Martin F.M."/>
            <person name="Miettinen O."/>
            <person name="Hibbett D.S."/>
            <person name="Nagy L.G."/>
        </authorList>
    </citation>
    <scope>NUCLEOTIDE SEQUENCE [LARGE SCALE GENOMIC DNA]</scope>
    <source>
        <strain evidence="1 2">OMC1185</strain>
    </source>
</reference>